<dbReference type="InterPro" id="IPR012337">
    <property type="entry name" value="RNaseH-like_sf"/>
</dbReference>
<keyword evidence="4" id="KW-1185">Reference proteome</keyword>
<feature type="compositionally biased region" description="Basic residues" evidence="1">
    <location>
        <begin position="97"/>
        <end position="106"/>
    </location>
</feature>
<protein>
    <recommendedName>
        <fullName evidence="2">RNase H type-1 domain-containing protein</fullName>
    </recommendedName>
</protein>
<evidence type="ECO:0000256" key="1">
    <source>
        <dbReference type="SAM" id="MobiDB-lite"/>
    </source>
</evidence>
<dbReference type="EMBL" id="JAMSHJ010000004">
    <property type="protein sequence ID" value="KAI5417582.1"/>
    <property type="molecule type" value="Genomic_DNA"/>
</dbReference>
<feature type="compositionally biased region" description="Basic and acidic residues" evidence="1">
    <location>
        <begin position="121"/>
        <end position="149"/>
    </location>
</feature>
<dbReference type="SUPFAM" id="SSF53098">
    <property type="entry name" value="Ribonuclease H-like"/>
    <property type="match status" value="1"/>
</dbReference>
<gene>
    <name evidence="3" type="ORF">KIW84_042260</name>
</gene>
<evidence type="ECO:0000259" key="2">
    <source>
        <dbReference type="Pfam" id="PF13456"/>
    </source>
</evidence>
<evidence type="ECO:0000313" key="3">
    <source>
        <dbReference type="EMBL" id="KAI5417582.1"/>
    </source>
</evidence>
<evidence type="ECO:0000313" key="4">
    <source>
        <dbReference type="Proteomes" id="UP001058974"/>
    </source>
</evidence>
<dbReference type="InterPro" id="IPR002156">
    <property type="entry name" value="RNaseH_domain"/>
</dbReference>
<comment type="caution">
    <text evidence="3">The sequence shown here is derived from an EMBL/GenBank/DDBJ whole genome shotgun (WGS) entry which is preliminary data.</text>
</comment>
<proteinExistence type="predicted"/>
<dbReference type="Pfam" id="PF13456">
    <property type="entry name" value="RVT_3"/>
    <property type="match status" value="1"/>
</dbReference>
<feature type="domain" description="RNase H type-1" evidence="2">
    <location>
        <begin position="6"/>
        <end position="67"/>
    </location>
</feature>
<feature type="region of interest" description="Disordered" evidence="1">
    <location>
        <begin position="80"/>
        <end position="149"/>
    </location>
</feature>
<dbReference type="Proteomes" id="UP001058974">
    <property type="component" value="Chromosome 4"/>
</dbReference>
<dbReference type="Gramene" id="Psat04G0226000-T1">
    <property type="protein sequence ID" value="KAI5417582.1"/>
    <property type="gene ID" value="KIW84_042260"/>
</dbReference>
<name>A0A9D4XC26_PEA</name>
<accession>A0A9D4XC26</accession>
<dbReference type="InterPro" id="IPR036397">
    <property type="entry name" value="RNaseH_sf"/>
</dbReference>
<dbReference type="PANTHER" id="PTHR48475">
    <property type="entry name" value="RIBONUCLEASE H"/>
    <property type="match status" value="1"/>
</dbReference>
<sequence>MDGSSNSRGSGVDVILENDSRLVVEASLRFEFSTTTNQAEYEAVIIGITLPNKMGAEHIKLRTYSKLAVFSNWRGSPCQGSVTTMKEPGDQSFIRPRNQKSTKHRTPREGGGNRAQYCLTRLDDPDLKGRREKKLTDKDVFQKEKSEQK</sequence>
<dbReference type="GO" id="GO:0003676">
    <property type="term" value="F:nucleic acid binding"/>
    <property type="evidence" value="ECO:0007669"/>
    <property type="project" value="InterPro"/>
</dbReference>
<dbReference type="AlphaFoldDB" id="A0A9D4XC26"/>
<dbReference type="Gene3D" id="3.30.420.10">
    <property type="entry name" value="Ribonuclease H-like superfamily/Ribonuclease H"/>
    <property type="match status" value="1"/>
</dbReference>
<organism evidence="3 4">
    <name type="scientific">Pisum sativum</name>
    <name type="common">Garden pea</name>
    <name type="synonym">Lathyrus oleraceus</name>
    <dbReference type="NCBI Taxonomy" id="3888"/>
    <lineage>
        <taxon>Eukaryota</taxon>
        <taxon>Viridiplantae</taxon>
        <taxon>Streptophyta</taxon>
        <taxon>Embryophyta</taxon>
        <taxon>Tracheophyta</taxon>
        <taxon>Spermatophyta</taxon>
        <taxon>Magnoliopsida</taxon>
        <taxon>eudicotyledons</taxon>
        <taxon>Gunneridae</taxon>
        <taxon>Pentapetalae</taxon>
        <taxon>rosids</taxon>
        <taxon>fabids</taxon>
        <taxon>Fabales</taxon>
        <taxon>Fabaceae</taxon>
        <taxon>Papilionoideae</taxon>
        <taxon>50 kb inversion clade</taxon>
        <taxon>NPAAA clade</taxon>
        <taxon>Hologalegina</taxon>
        <taxon>IRL clade</taxon>
        <taxon>Fabeae</taxon>
        <taxon>Lathyrus</taxon>
    </lineage>
</organism>
<dbReference type="PANTHER" id="PTHR48475:SF2">
    <property type="entry name" value="RIBONUCLEASE H"/>
    <property type="match status" value="1"/>
</dbReference>
<dbReference type="GO" id="GO:0004523">
    <property type="term" value="F:RNA-DNA hybrid ribonuclease activity"/>
    <property type="evidence" value="ECO:0007669"/>
    <property type="project" value="InterPro"/>
</dbReference>
<reference evidence="3 4" key="1">
    <citation type="journal article" date="2022" name="Nat. Genet.">
        <title>Improved pea reference genome and pan-genome highlight genomic features and evolutionary characteristics.</title>
        <authorList>
            <person name="Yang T."/>
            <person name="Liu R."/>
            <person name="Luo Y."/>
            <person name="Hu S."/>
            <person name="Wang D."/>
            <person name="Wang C."/>
            <person name="Pandey M.K."/>
            <person name="Ge S."/>
            <person name="Xu Q."/>
            <person name="Li N."/>
            <person name="Li G."/>
            <person name="Huang Y."/>
            <person name="Saxena R.K."/>
            <person name="Ji Y."/>
            <person name="Li M."/>
            <person name="Yan X."/>
            <person name="He Y."/>
            <person name="Liu Y."/>
            <person name="Wang X."/>
            <person name="Xiang C."/>
            <person name="Varshney R.K."/>
            <person name="Ding H."/>
            <person name="Gao S."/>
            <person name="Zong X."/>
        </authorList>
    </citation>
    <scope>NUCLEOTIDE SEQUENCE [LARGE SCALE GENOMIC DNA]</scope>
    <source>
        <strain evidence="3 4">cv. Zhongwan 6</strain>
    </source>
</reference>